<dbReference type="EMBL" id="ML996084">
    <property type="protein sequence ID" value="KAF2153784.1"/>
    <property type="molecule type" value="Genomic_DNA"/>
</dbReference>
<proteinExistence type="predicted"/>
<sequence>MVHSYPSRLVAPSDPSFETAFAGKDETDRMNDLRVKYLKRIRQSWVNNDDYRSLIANLENVLHIYRTPNEVRESLKDLLNKFHDYADMPLSRERIASQQYPALELYCDKDGHELIFKVILGELRNGKDKSELFLAAVTLVEFITIDMYNLRLSYIGDERYRNFQGIVYRGLKIAAKDAERYRRVLLEDELPKRNLSIPLGMLSTTTDQAVMKRFTRDLKPGQDRLHMTIHVHGVDPSLLKLYLDRYPNSVVTSICALPVARVASISEKEILLRGPFFQLISMETRKTGNETTHEVVMVCMNSNRDHTTELSSDEDEKKKQRQRFFTIVNASKYHVCASLAQAQGQLEDASRYEALSQQNLEKLEAAHLRPSHLTHLADARSHGISTWIGGSLPESYPYNYSEQRSDLRSRIMRNQWVAVLDLVQYHYDWTLGECFNVFGMSGVNDQAASQTNLHLMASASEPDPADAKNFEAWTTIQQLMPRSIIFKSIRCDGILAWEVAEKSGNHALASLLRPQIRHKVPQETLDHLENGLHKYMMEKAGLLIQKHHFVLPQVSVLTELEPPEMWIPIPDMFGGFTVRLVKHHLVVELYENKPGLMQTQTTQKTISAV</sequence>
<name>A0A9P4J7I5_9PEZI</name>
<reference evidence="1" key="1">
    <citation type="journal article" date="2020" name="Stud. Mycol.">
        <title>101 Dothideomycetes genomes: a test case for predicting lifestyles and emergence of pathogens.</title>
        <authorList>
            <person name="Haridas S."/>
            <person name="Albert R."/>
            <person name="Binder M."/>
            <person name="Bloem J."/>
            <person name="Labutti K."/>
            <person name="Salamov A."/>
            <person name="Andreopoulos B."/>
            <person name="Baker S."/>
            <person name="Barry K."/>
            <person name="Bills G."/>
            <person name="Bluhm B."/>
            <person name="Cannon C."/>
            <person name="Castanera R."/>
            <person name="Culley D."/>
            <person name="Daum C."/>
            <person name="Ezra D."/>
            <person name="Gonzalez J."/>
            <person name="Henrissat B."/>
            <person name="Kuo A."/>
            <person name="Liang C."/>
            <person name="Lipzen A."/>
            <person name="Lutzoni F."/>
            <person name="Magnuson J."/>
            <person name="Mondo S."/>
            <person name="Nolan M."/>
            <person name="Ohm R."/>
            <person name="Pangilinan J."/>
            <person name="Park H.-J."/>
            <person name="Ramirez L."/>
            <person name="Alfaro M."/>
            <person name="Sun H."/>
            <person name="Tritt A."/>
            <person name="Yoshinaga Y."/>
            <person name="Zwiers L.-H."/>
            <person name="Turgeon B."/>
            <person name="Goodwin S."/>
            <person name="Spatafora J."/>
            <person name="Crous P."/>
            <person name="Grigoriev I."/>
        </authorList>
    </citation>
    <scope>NUCLEOTIDE SEQUENCE</scope>
    <source>
        <strain evidence="1">CBS 260.36</strain>
    </source>
</reference>
<dbReference type="AlphaFoldDB" id="A0A9P4J7I5"/>
<dbReference type="Proteomes" id="UP000799439">
    <property type="component" value="Unassembled WGS sequence"/>
</dbReference>
<evidence type="ECO:0000313" key="1">
    <source>
        <dbReference type="EMBL" id="KAF2153784.1"/>
    </source>
</evidence>
<gene>
    <name evidence="1" type="ORF">K461DRAFT_320013</name>
</gene>
<accession>A0A9P4J7I5</accession>
<dbReference type="OrthoDB" id="2890956at2759"/>
<comment type="caution">
    <text evidence="1">The sequence shown here is derived from an EMBL/GenBank/DDBJ whole genome shotgun (WGS) entry which is preliminary data.</text>
</comment>
<organism evidence="1 2">
    <name type="scientific">Myriangium duriaei CBS 260.36</name>
    <dbReference type="NCBI Taxonomy" id="1168546"/>
    <lineage>
        <taxon>Eukaryota</taxon>
        <taxon>Fungi</taxon>
        <taxon>Dikarya</taxon>
        <taxon>Ascomycota</taxon>
        <taxon>Pezizomycotina</taxon>
        <taxon>Dothideomycetes</taxon>
        <taxon>Dothideomycetidae</taxon>
        <taxon>Myriangiales</taxon>
        <taxon>Myriangiaceae</taxon>
        <taxon>Myriangium</taxon>
    </lineage>
</organism>
<evidence type="ECO:0000313" key="2">
    <source>
        <dbReference type="Proteomes" id="UP000799439"/>
    </source>
</evidence>
<protein>
    <submittedName>
        <fullName evidence="1">Uncharacterized protein</fullName>
    </submittedName>
</protein>
<keyword evidence="2" id="KW-1185">Reference proteome</keyword>